<keyword evidence="4" id="KW-1185">Reference proteome</keyword>
<protein>
    <recommendedName>
        <fullName evidence="5">Transmembrane protein</fullName>
    </recommendedName>
</protein>
<keyword evidence="1" id="KW-0812">Transmembrane</keyword>
<feature type="non-terminal residue" evidence="3">
    <location>
        <position position="1"/>
    </location>
</feature>
<keyword evidence="1" id="KW-1133">Transmembrane helix</keyword>
<accession>A0AA36CYF5</accession>
<comment type="caution">
    <text evidence="3">The sequence shown here is derived from an EMBL/GenBank/DDBJ whole genome shotgun (WGS) entry which is preliminary data.</text>
</comment>
<keyword evidence="1" id="KW-0472">Membrane</keyword>
<name>A0AA36CYF5_9BILA</name>
<proteinExistence type="predicted"/>
<reference evidence="3" key="1">
    <citation type="submission" date="2023-06" db="EMBL/GenBank/DDBJ databases">
        <authorList>
            <person name="Delattre M."/>
        </authorList>
    </citation>
    <scope>NUCLEOTIDE SEQUENCE</scope>
    <source>
        <strain evidence="3">AF72</strain>
    </source>
</reference>
<evidence type="ECO:0000256" key="1">
    <source>
        <dbReference type="SAM" id="Phobius"/>
    </source>
</evidence>
<dbReference type="Proteomes" id="UP001177023">
    <property type="component" value="Unassembled WGS sequence"/>
</dbReference>
<feature type="signal peptide" evidence="2">
    <location>
        <begin position="1"/>
        <end position="19"/>
    </location>
</feature>
<evidence type="ECO:0000313" key="3">
    <source>
        <dbReference type="EMBL" id="CAJ0576580.1"/>
    </source>
</evidence>
<organism evidence="3 4">
    <name type="scientific">Mesorhabditis spiculigera</name>
    <dbReference type="NCBI Taxonomy" id="96644"/>
    <lineage>
        <taxon>Eukaryota</taxon>
        <taxon>Metazoa</taxon>
        <taxon>Ecdysozoa</taxon>
        <taxon>Nematoda</taxon>
        <taxon>Chromadorea</taxon>
        <taxon>Rhabditida</taxon>
        <taxon>Rhabditina</taxon>
        <taxon>Rhabditomorpha</taxon>
        <taxon>Rhabditoidea</taxon>
        <taxon>Rhabditidae</taxon>
        <taxon>Mesorhabditinae</taxon>
        <taxon>Mesorhabditis</taxon>
    </lineage>
</organism>
<evidence type="ECO:0000256" key="2">
    <source>
        <dbReference type="SAM" id="SignalP"/>
    </source>
</evidence>
<feature type="chain" id="PRO_5041418126" description="Transmembrane protein" evidence="2">
    <location>
        <begin position="20"/>
        <end position="256"/>
    </location>
</feature>
<evidence type="ECO:0008006" key="5">
    <source>
        <dbReference type="Google" id="ProtNLM"/>
    </source>
</evidence>
<gene>
    <name evidence="3" type="ORF">MSPICULIGERA_LOCUS14870</name>
</gene>
<sequence>MTYALLLAIFVSCSLGTSAAPTPSSLSNRPQLCNQETPWRCTCKECWDKFRSEFSAVEWVSLRLDECTRAAPDQLSEKLAAWLNEECGSFVTCPLELPVSRRQLIIGHWGCDADNATTQIRLLLRSRLSNTTLLSTEETAPGWLLGQMVRSRQHLLAFLLHAGLESVDVQRPLAETTPPIVATTTTAIESEAIESHASNLNFLITTSLMFIVILLTLLLIFLCTQNVANWTRVVRGKWRHQAYKKVNTPDAIMSSQ</sequence>
<dbReference type="EMBL" id="CATQJA010002644">
    <property type="protein sequence ID" value="CAJ0576580.1"/>
    <property type="molecule type" value="Genomic_DNA"/>
</dbReference>
<dbReference type="AlphaFoldDB" id="A0AA36CYF5"/>
<evidence type="ECO:0000313" key="4">
    <source>
        <dbReference type="Proteomes" id="UP001177023"/>
    </source>
</evidence>
<keyword evidence="2" id="KW-0732">Signal</keyword>
<feature type="transmembrane region" description="Helical" evidence="1">
    <location>
        <begin position="200"/>
        <end position="222"/>
    </location>
</feature>